<reference evidence="5" key="3">
    <citation type="submission" date="2025-09" db="UniProtKB">
        <authorList>
            <consortium name="Ensembl"/>
        </authorList>
    </citation>
    <scope>IDENTIFICATION</scope>
</reference>
<dbReference type="CDD" id="cd15870">
    <property type="entry name" value="R-SNARE_VAMP2"/>
    <property type="match status" value="1"/>
</dbReference>
<dbReference type="InterPro" id="IPR001388">
    <property type="entry name" value="Synaptobrevin-like"/>
</dbReference>
<reference evidence="5" key="2">
    <citation type="submission" date="2025-08" db="UniProtKB">
        <authorList>
            <consortium name="Ensembl"/>
        </authorList>
    </citation>
    <scope>IDENTIFICATION</scope>
</reference>
<dbReference type="Pfam" id="PF00957">
    <property type="entry name" value="Synaptobrevin"/>
    <property type="match status" value="1"/>
</dbReference>
<evidence type="ECO:0000256" key="1">
    <source>
        <dbReference type="ARBA" id="ARBA00008025"/>
    </source>
</evidence>
<keyword evidence="3" id="KW-0175">Coiled coil</keyword>
<organism evidence="5 6">
    <name type="scientific">Erpetoichthys calabaricus</name>
    <name type="common">Rope fish</name>
    <name type="synonym">Calamoichthys calabaricus</name>
    <dbReference type="NCBI Taxonomy" id="27687"/>
    <lineage>
        <taxon>Eukaryota</taxon>
        <taxon>Metazoa</taxon>
        <taxon>Chordata</taxon>
        <taxon>Craniata</taxon>
        <taxon>Vertebrata</taxon>
        <taxon>Euteleostomi</taxon>
        <taxon>Actinopterygii</taxon>
        <taxon>Polypteriformes</taxon>
        <taxon>Polypteridae</taxon>
        <taxon>Erpetoichthys</taxon>
    </lineage>
</organism>
<dbReference type="InterPro" id="IPR042855">
    <property type="entry name" value="V_SNARE_CC"/>
</dbReference>
<dbReference type="Gene3D" id="1.20.5.110">
    <property type="match status" value="1"/>
</dbReference>
<comment type="subcellular location">
    <subcellularLocation>
        <location evidence="2">Endomembrane system</location>
        <topology evidence="2">Single-pass type IV membrane protein</topology>
    </subcellularLocation>
</comment>
<dbReference type="PROSITE" id="PS50892">
    <property type="entry name" value="V_SNARE"/>
    <property type="match status" value="1"/>
</dbReference>
<accession>A0A8C4T7I8</accession>
<dbReference type="AlphaFoldDB" id="A0A8C4T7I8"/>
<feature type="domain" description="V-SNARE coiled-coil homology" evidence="4">
    <location>
        <begin position="34"/>
        <end position="94"/>
    </location>
</feature>
<name>A0A8C4T7I8_ERPCA</name>
<evidence type="ECO:0000259" key="4">
    <source>
        <dbReference type="PROSITE" id="PS50892"/>
    </source>
</evidence>
<evidence type="ECO:0000256" key="2">
    <source>
        <dbReference type="ARBA" id="ARBA00046280"/>
    </source>
</evidence>
<proteinExistence type="inferred from homology"/>
<dbReference type="Proteomes" id="UP000694620">
    <property type="component" value="Chromosome 16"/>
</dbReference>
<keyword evidence="6" id="KW-1185">Reference proteome</keyword>
<dbReference type="InterPro" id="IPR016444">
    <property type="entry name" value="Synaptobrevin/VAMP"/>
</dbReference>
<sequence>MANTVQPPSTTFTDIKFHHPQISSPLMRSAAGNVLQKTQAQVDEVVDLMRENMDKVLGRDEKLLELDDRAQALQEGASQFESRASHLRRKYWWKNCKTRDPLLSSLDFLVIHFF</sequence>
<dbReference type="GO" id="GO:0016020">
    <property type="term" value="C:membrane"/>
    <property type="evidence" value="ECO:0007669"/>
    <property type="project" value="InterPro"/>
</dbReference>
<dbReference type="SUPFAM" id="SSF58038">
    <property type="entry name" value="SNARE fusion complex"/>
    <property type="match status" value="1"/>
</dbReference>
<evidence type="ECO:0000256" key="3">
    <source>
        <dbReference type="PROSITE-ProRule" id="PRU00290"/>
    </source>
</evidence>
<evidence type="ECO:0000313" key="6">
    <source>
        <dbReference type="Proteomes" id="UP000694620"/>
    </source>
</evidence>
<protein>
    <recommendedName>
        <fullName evidence="4">V-SNARE coiled-coil homology domain-containing protein</fullName>
    </recommendedName>
</protein>
<evidence type="ECO:0000313" key="5">
    <source>
        <dbReference type="Ensembl" id="ENSECRP00000026708.1"/>
    </source>
</evidence>
<dbReference type="GO" id="GO:0016192">
    <property type="term" value="P:vesicle-mediated transport"/>
    <property type="evidence" value="ECO:0007669"/>
    <property type="project" value="InterPro"/>
</dbReference>
<dbReference type="GeneTree" id="ENSGT00940000158370"/>
<dbReference type="GO" id="GO:0012505">
    <property type="term" value="C:endomembrane system"/>
    <property type="evidence" value="ECO:0007669"/>
    <property type="project" value="UniProtKB-SubCell"/>
</dbReference>
<reference evidence="5" key="1">
    <citation type="submission" date="2021-06" db="EMBL/GenBank/DDBJ databases">
        <authorList>
            <consortium name="Wellcome Sanger Institute Data Sharing"/>
        </authorList>
    </citation>
    <scope>NUCLEOTIDE SEQUENCE [LARGE SCALE GENOMIC DNA]</scope>
</reference>
<dbReference type="PRINTS" id="PR00219">
    <property type="entry name" value="SYNAPTOBREVN"/>
</dbReference>
<dbReference type="PANTHER" id="PTHR45701">
    <property type="entry name" value="SYNAPTOBREVIN FAMILY MEMBER"/>
    <property type="match status" value="1"/>
</dbReference>
<comment type="similarity">
    <text evidence="1">Belongs to the synaptobrevin family.</text>
</comment>
<dbReference type="Ensembl" id="ENSECRT00000027262.1">
    <property type="protein sequence ID" value="ENSECRP00000026708.1"/>
    <property type="gene ID" value="ENSECRG00000018036.1"/>
</dbReference>